<feature type="domain" description="Penicillin-binding protein transpeptidase" evidence="4">
    <location>
        <begin position="276"/>
        <end position="358"/>
    </location>
</feature>
<dbReference type="InterPro" id="IPR050515">
    <property type="entry name" value="Beta-lactam/transpept"/>
</dbReference>
<dbReference type="PANTHER" id="PTHR30627">
    <property type="entry name" value="PEPTIDOGLYCAN D,D-TRANSPEPTIDASE"/>
    <property type="match status" value="1"/>
</dbReference>
<dbReference type="Gene3D" id="3.30.1390.30">
    <property type="entry name" value="Penicillin-binding protein 2a, domain 3"/>
    <property type="match status" value="1"/>
</dbReference>
<accession>A0A382K980</accession>
<dbReference type="Pfam" id="PF00905">
    <property type="entry name" value="Transpeptidase"/>
    <property type="match status" value="1"/>
</dbReference>
<protein>
    <recommendedName>
        <fullName evidence="7">Penicillin-binding protein dimerisation domain-containing protein</fullName>
    </recommendedName>
</protein>
<dbReference type="InterPro" id="IPR036138">
    <property type="entry name" value="PBP_dimer_sf"/>
</dbReference>
<dbReference type="InterPro" id="IPR012338">
    <property type="entry name" value="Beta-lactam/transpept-like"/>
</dbReference>
<evidence type="ECO:0000256" key="1">
    <source>
        <dbReference type="ARBA" id="ARBA00004370"/>
    </source>
</evidence>
<evidence type="ECO:0000259" key="4">
    <source>
        <dbReference type="Pfam" id="PF00905"/>
    </source>
</evidence>
<comment type="subcellular location">
    <subcellularLocation>
        <location evidence="1">Membrane</location>
    </subcellularLocation>
</comment>
<evidence type="ECO:0000259" key="5">
    <source>
        <dbReference type="Pfam" id="PF03717"/>
    </source>
</evidence>
<feature type="domain" description="Penicillin-binding protein dimerisation" evidence="5">
    <location>
        <begin position="62"/>
        <end position="236"/>
    </location>
</feature>
<feature type="non-terminal residue" evidence="6">
    <location>
        <position position="360"/>
    </location>
</feature>
<dbReference type="Pfam" id="PF03717">
    <property type="entry name" value="PBP_dimer"/>
    <property type="match status" value="1"/>
</dbReference>
<keyword evidence="3" id="KW-1133">Transmembrane helix</keyword>
<keyword evidence="3" id="KW-0812">Transmembrane</keyword>
<dbReference type="GO" id="GO:0008658">
    <property type="term" value="F:penicillin binding"/>
    <property type="evidence" value="ECO:0007669"/>
    <property type="project" value="InterPro"/>
</dbReference>
<organism evidence="6">
    <name type="scientific">marine metagenome</name>
    <dbReference type="NCBI Taxonomy" id="408172"/>
    <lineage>
        <taxon>unclassified sequences</taxon>
        <taxon>metagenomes</taxon>
        <taxon>ecological metagenomes</taxon>
    </lineage>
</organism>
<evidence type="ECO:0000256" key="3">
    <source>
        <dbReference type="SAM" id="Phobius"/>
    </source>
</evidence>
<dbReference type="GO" id="GO:0071555">
    <property type="term" value="P:cell wall organization"/>
    <property type="evidence" value="ECO:0007669"/>
    <property type="project" value="TreeGrafter"/>
</dbReference>
<dbReference type="AlphaFoldDB" id="A0A382K980"/>
<dbReference type="InterPro" id="IPR005311">
    <property type="entry name" value="PBP_dimer"/>
</dbReference>
<feature type="non-terminal residue" evidence="6">
    <location>
        <position position="1"/>
    </location>
</feature>
<feature type="transmembrane region" description="Helical" evidence="3">
    <location>
        <begin position="21"/>
        <end position="38"/>
    </location>
</feature>
<evidence type="ECO:0000313" key="6">
    <source>
        <dbReference type="EMBL" id="SVC20205.1"/>
    </source>
</evidence>
<dbReference type="Gene3D" id="3.40.710.10">
    <property type="entry name" value="DD-peptidase/beta-lactamase superfamily"/>
    <property type="match status" value="1"/>
</dbReference>
<keyword evidence="2 3" id="KW-0472">Membrane</keyword>
<proteinExistence type="predicted"/>
<gene>
    <name evidence="6" type="ORF">METZ01_LOCUS273059</name>
</gene>
<dbReference type="SUPFAM" id="SSF56601">
    <property type="entry name" value="beta-lactamase/transpeptidase-like"/>
    <property type="match status" value="1"/>
</dbReference>
<evidence type="ECO:0000256" key="2">
    <source>
        <dbReference type="ARBA" id="ARBA00023136"/>
    </source>
</evidence>
<dbReference type="SUPFAM" id="SSF56519">
    <property type="entry name" value="Penicillin binding protein dimerisation domain"/>
    <property type="match status" value="1"/>
</dbReference>
<dbReference type="InterPro" id="IPR001460">
    <property type="entry name" value="PCN-bd_Tpept"/>
</dbReference>
<dbReference type="Gene3D" id="3.90.1310.10">
    <property type="entry name" value="Penicillin-binding protein 2a (Domain 2)"/>
    <property type="match status" value="1"/>
</dbReference>
<sequence length="360" mass="40127">MFRNKRTRTALRNRPRGNLRILWLTIIILFGILLIRLIDMQIINGADFAQKAQDNRIIQASLPASRGLIYDRSGYLLVDNTVSFSASIVPSLLPVDEQKRYRLYLKLEKILDLPAIEIAKQIEEFEKNISQAEVLIIARNLSHKQALMLEQSTPDLLGVALEMDAQRTYLGGSALSHILGYMGAQTEIEWEELKTKGYGYNELIGKTGLEAYYENVLHGTPGRAITEINAYGSKIRILDEIDALPGKNIHLSIDLKLQKYIAELLEQGRGEASIAAAVVLDVNTGELLALVSLPNYDNNIFSSTNRDEEYKKLIDDPNLPLLNWSLNPAAPGSTFKLITAAAALEEGRATTETSYNVESL</sequence>
<reference evidence="6" key="1">
    <citation type="submission" date="2018-05" db="EMBL/GenBank/DDBJ databases">
        <authorList>
            <person name="Lanie J.A."/>
            <person name="Ng W.-L."/>
            <person name="Kazmierczak K.M."/>
            <person name="Andrzejewski T.M."/>
            <person name="Davidsen T.M."/>
            <person name="Wayne K.J."/>
            <person name="Tettelin H."/>
            <person name="Glass J.I."/>
            <person name="Rusch D."/>
            <person name="Podicherti R."/>
            <person name="Tsui H.-C.T."/>
            <person name="Winkler M.E."/>
        </authorList>
    </citation>
    <scope>NUCLEOTIDE SEQUENCE</scope>
</reference>
<dbReference type="EMBL" id="UINC01078791">
    <property type="protein sequence ID" value="SVC20205.1"/>
    <property type="molecule type" value="Genomic_DNA"/>
</dbReference>
<evidence type="ECO:0008006" key="7">
    <source>
        <dbReference type="Google" id="ProtNLM"/>
    </source>
</evidence>
<name>A0A382K980_9ZZZZ</name>
<dbReference type="GO" id="GO:0005886">
    <property type="term" value="C:plasma membrane"/>
    <property type="evidence" value="ECO:0007669"/>
    <property type="project" value="TreeGrafter"/>
</dbReference>